<dbReference type="PANTHER" id="PTHR30385">
    <property type="entry name" value="SIGMA FACTOR F FLAGELLAR"/>
    <property type="match status" value="1"/>
</dbReference>
<evidence type="ECO:0000256" key="4">
    <source>
        <dbReference type="ARBA" id="ARBA00023163"/>
    </source>
</evidence>
<evidence type="ECO:0000256" key="2">
    <source>
        <dbReference type="ARBA" id="ARBA00023082"/>
    </source>
</evidence>
<keyword evidence="4" id="KW-0804">Transcription</keyword>
<keyword evidence="3" id="KW-0238">DNA-binding</keyword>
<feature type="domain" description="RNA polymerase sigma-70 region 4" evidence="8">
    <location>
        <begin position="214"/>
        <end position="262"/>
    </location>
</feature>
<dbReference type="InterPro" id="IPR013324">
    <property type="entry name" value="RNA_pol_sigma_r3/r4-like"/>
</dbReference>
<name>A0A3N0GPW3_9ACTN</name>
<evidence type="ECO:0000259" key="8">
    <source>
        <dbReference type="Pfam" id="PF04545"/>
    </source>
</evidence>
<reference evidence="9 10" key="1">
    <citation type="submission" date="2018-11" db="EMBL/GenBank/DDBJ databases">
        <authorList>
            <person name="Li F."/>
        </authorList>
    </citation>
    <scope>NUCLEOTIDE SEQUENCE [LARGE SCALE GENOMIC DNA]</scope>
    <source>
        <strain evidence="9 10">Gsoil 818</strain>
    </source>
</reference>
<dbReference type="SUPFAM" id="SSF88946">
    <property type="entry name" value="Sigma2 domain of RNA polymerase sigma factors"/>
    <property type="match status" value="1"/>
</dbReference>
<dbReference type="GO" id="GO:0016987">
    <property type="term" value="F:sigma factor activity"/>
    <property type="evidence" value="ECO:0007669"/>
    <property type="project" value="UniProtKB-KW"/>
</dbReference>
<dbReference type="InterPro" id="IPR013325">
    <property type="entry name" value="RNA_pol_sigma_r2"/>
</dbReference>
<dbReference type="AlphaFoldDB" id="A0A3N0GPW3"/>
<dbReference type="Gene3D" id="1.20.120.1810">
    <property type="match status" value="1"/>
</dbReference>
<dbReference type="PANTHER" id="PTHR30385:SF4">
    <property type="entry name" value="RNA POLYMERASE SIGMA-E FACTOR"/>
    <property type="match status" value="1"/>
</dbReference>
<dbReference type="Gene3D" id="1.10.10.10">
    <property type="entry name" value="Winged helix-like DNA-binding domain superfamily/Winged helix DNA-binding domain"/>
    <property type="match status" value="2"/>
</dbReference>
<feature type="domain" description="RNA polymerase sigma-70 region 2" evidence="7">
    <location>
        <begin position="45"/>
        <end position="114"/>
    </location>
</feature>
<evidence type="ECO:0000313" key="10">
    <source>
        <dbReference type="Proteomes" id="UP000279994"/>
    </source>
</evidence>
<feature type="region of interest" description="Disordered" evidence="5">
    <location>
        <begin position="1"/>
        <end position="37"/>
    </location>
</feature>
<keyword evidence="2" id="KW-0731">Sigma factor</keyword>
<keyword evidence="10" id="KW-1185">Reference proteome</keyword>
<evidence type="ECO:0000259" key="7">
    <source>
        <dbReference type="Pfam" id="PF04542"/>
    </source>
</evidence>
<evidence type="ECO:0000313" key="9">
    <source>
        <dbReference type="EMBL" id="RNM14441.1"/>
    </source>
</evidence>
<feature type="domain" description="RNA polymerase sigma-70 region 3" evidence="6">
    <location>
        <begin position="126"/>
        <end position="188"/>
    </location>
</feature>
<accession>A0A3N0GPW3</accession>
<gene>
    <name evidence="9" type="ORF">EFL26_15390</name>
</gene>
<dbReference type="SUPFAM" id="SSF88659">
    <property type="entry name" value="Sigma3 and sigma4 domains of RNA polymerase sigma factors"/>
    <property type="match status" value="2"/>
</dbReference>
<dbReference type="InterPro" id="IPR007624">
    <property type="entry name" value="RNA_pol_sigma70_r3"/>
</dbReference>
<dbReference type="RefSeq" id="WP_123223847.1">
    <property type="nucleotide sequence ID" value="NZ_RJSF01000040.1"/>
</dbReference>
<comment type="caution">
    <text evidence="9">The sequence shown here is derived from an EMBL/GenBank/DDBJ whole genome shotgun (WGS) entry which is preliminary data.</text>
</comment>
<protein>
    <submittedName>
        <fullName evidence="9">Sigma-70 family RNA polymerase sigma factor</fullName>
    </submittedName>
</protein>
<dbReference type="InterPro" id="IPR000943">
    <property type="entry name" value="RNA_pol_sigma70"/>
</dbReference>
<dbReference type="OrthoDB" id="9804285at2"/>
<feature type="compositionally biased region" description="Basic and acidic residues" evidence="5">
    <location>
        <begin position="14"/>
        <end position="37"/>
    </location>
</feature>
<organism evidence="9 10">
    <name type="scientific">Nocardioides pocheonensis</name>
    <dbReference type="NCBI Taxonomy" id="661485"/>
    <lineage>
        <taxon>Bacteria</taxon>
        <taxon>Bacillati</taxon>
        <taxon>Actinomycetota</taxon>
        <taxon>Actinomycetes</taxon>
        <taxon>Propionibacteriales</taxon>
        <taxon>Nocardioidaceae</taxon>
        <taxon>Nocardioides</taxon>
    </lineage>
</organism>
<dbReference type="NCBIfam" id="TIGR02937">
    <property type="entry name" value="sigma70-ECF"/>
    <property type="match status" value="1"/>
</dbReference>
<evidence type="ECO:0000256" key="3">
    <source>
        <dbReference type="ARBA" id="ARBA00023125"/>
    </source>
</evidence>
<dbReference type="InterPro" id="IPR007627">
    <property type="entry name" value="RNA_pol_sigma70_r2"/>
</dbReference>
<dbReference type="Proteomes" id="UP000279994">
    <property type="component" value="Unassembled WGS sequence"/>
</dbReference>
<sequence length="275" mass="30650">MNTTSVLDPEDIDDRTRSTRTKDLFEARSASEDPQERRQLAEEIVTINLPVADSLAQRYSARGLPIEDLMQEARLALVRVVESFRPEYGHDFLSYAVPSILGALRKQFRDSGWTVRPPRRIQEAQQAINQTRSDLLQELGREPRVSELAATLDLDEETVIEALSADGCYTPASLDRPVGGEGDADPGGRTLGSVLGSEDPDFASCEARVVLRPLLSRLEDRDRTVLKLRFVDGLTQREVGEEIGVTQMQVSRILSRIFNTLRDEVGEMPEIAQAS</sequence>
<dbReference type="CDD" id="cd06171">
    <property type="entry name" value="Sigma70_r4"/>
    <property type="match status" value="1"/>
</dbReference>
<keyword evidence="1" id="KW-0805">Transcription regulation</keyword>
<evidence type="ECO:0000256" key="5">
    <source>
        <dbReference type="SAM" id="MobiDB-lite"/>
    </source>
</evidence>
<dbReference type="Pfam" id="PF04539">
    <property type="entry name" value="Sigma70_r3"/>
    <property type="match status" value="1"/>
</dbReference>
<dbReference type="GO" id="GO:0003677">
    <property type="term" value="F:DNA binding"/>
    <property type="evidence" value="ECO:0007669"/>
    <property type="project" value="UniProtKB-KW"/>
</dbReference>
<proteinExistence type="predicted"/>
<dbReference type="Pfam" id="PF04545">
    <property type="entry name" value="Sigma70_r4"/>
    <property type="match status" value="1"/>
</dbReference>
<evidence type="ECO:0000256" key="1">
    <source>
        <dbReference type="ARBA" id="ARBA00023015"/>
    </source>
</evidence>
<evidence type="ECO:0000259" key="6">
    <source>
        <dbReference type="Pfam" id="PF04539"/>
    </source>
</evidence>
<dbReference type="InterPro" id="IPR036388">
    <property type="entry name" value="WH-like_DNA-bd_sf"/>
</dbReference>
<dbReference type="Pfam" id="PF04542">
    <property type="entry name" value="Sigma70_r2"/>
    <property type="match status" value="1"/>
</dbReference>
<dbReference type="InterPro" id="IPR014284">
    <property type="entry name" value="RNA_pol_sigma-70_dom"/>
</dbReference>
<dbReference type="EMBL" id="RJSF01000040">
    <property type="protein sequence ID" value="RNM14441.1"/>
    <property type="molecule type" value="Genomic_DNA"/>
</dbReference>
<dbReference type="GO" id="GO:0006352">
    <property type="term" value="P:DNA-templated transcription initiation"/>
    <property type="evidence" value="ECO:0007669"/>
    <property type="project" value="InterPro"/>
</dbReference>
<dbReference type="InterPro" id="IPR007630">
    <property type="entry name" value="RNA_pol_sigma70_r4"/>
</dbReference>
<dbReference type="PRINTS" id="PR00046">
    <property type="entry name" value="SIGMA70FCT"/>
</dbReference>